<feature type="region of interest" description="Disordered" evidence="1">
    <location>
        <begin position="1"/>
        <end position="29"/>
    </location>
</feature>
<evidence type="ECO:0000256" key="1">
    <source>
        <dbReference type="SAM" id="MobiDB-lite"/>
    </source>
</evidence>
<feature type="compositionally biased region" description="Low complexity" evidence="1">
    <location>
        <begin position="17"/>
        <end position="29"/>
    </location>
</feature>
<evidence type="ECO:0000313" key="3">
    <source>
        <dbReference type="Proteomes" id="UP000202419"/>
    </source>
</evidence>
<evidence type="ECO:0000313" key="2">
    <source>
        <dbReference type="EMBL" id="ABT14418.1"/>
    </source>
</evidence>
<dbReference type="EMBL" id="DQ491002">
    <property type="protein sequence ID" value="ABT14418.1"/>
    <property type="molecule type" value="Genomic_DNA"/>
</dbReference>
<dbReference type="Proteomes" id="UP000202419">
    <property type="component" value="Segment"/>
</dbReference>
<dbReference type="RefSeq" id="YP_001497215.1">
    <property type="nucleotide sequence ID" value="NC_009898.1"/>
</dbReference>
<protein>
    <submittedName>
        <fullName evidence="2">Uncharacterized protein b019R</fullName>
    </submittedName>
</protein>
<sequence length="85" mass="9542">MSFAASERPSLCNTNRSSEPSIFPSVSSFHSSSRSRRVYNVYNNKARMHHFLSILKAICSAVDPLLLSMASRSTISLRIISRHDL</sequence>
<accession>A7IVP4</accession>
<dbReference type="GeneID" id="5659213"/>
<organismHost>
    <name type="scientific">Chlorella</name>
    <dbReference type="NCBI Taxonomy" id="3071"/>
</organismHost>
<keyword evidence="3" id="KW-1185">Reference proteome</keyword>
<name>A7IVP4_PBCVN</name>
<dbReference type="KEGG" id="vg:5659213"/>
<gene>
    <name evidence="2" type="primary">b019R</name>
    <name evidence="2" type="ORF">NY2A_b019R</name>
</gene>
<proteinExistence type="predicted"/>
<reference evidence="2 3" key="1">
    <citation type="journal article" date="2007" name="Virology">
        <title>Sequence and annotation of the 369-kb NY-2A and the 345-kb AR158 viruses that infect Chlorella NC64A.</title>
        <authorList>
            <person name="Fitzgerald L.A."/>
            <person name="Graves M.V."/>
            <person name="Li X."/>
            <person name="Feldblyum T."/>
            <person name="Nierman W.C."/>
            <person name="Van Etten J.L."/>
        </authorList>
    </citation>
    <scope>NUCLEOTIDE SEQUENCE [LARGE SCALE GENOMIC DNA]</scope>
    <source>
        <strain evidence="2 3">NY-2A</strain>
    </source>
</reference>
<organism evidence="2 3">
    <name type="scientific">Paramecium bursaria Chlorella virus NY2A</name>
    <name type="common">PBCV-NY2A</name>
    <dbReference type="NCBI Taxonomy" id="46021"/>
    <lineage>
        <taxon>Viruses</taxon>
        <taxon>Varidnaviria</taxon>
        <taxon>Bamfordvirae</taxon>
        <taxon>Nucleocytoviricota</taxon>
        <taxon>Megaviricetes</taxon>
        <taxon>Algavirales</taxon>
        <taxon>Phycodnaviridae</taxon>
        <taxon>Chlorovirus</taxon>
        <taxon>Chlorovirus americanus</taxon>
    </lineage>
</organism>